<gene>
    <name evidence="4" type="ORF">BO86DRAFT_138698</name>
</gene>
<sequence length="570" mass="63428">MSTWLPFVVTHVRGYFGDKNPVHDDQTKSRLPSETQIDLVVNTPREAFDGPQGESPAAIPTRRGHSNPINDQTWQNWVKQETGRSYKTPEMPTEPHGTFYQSQESYGLPSPNDSISEEGETLVPSDLECNSDTEEADVIQVKHLNQDEIIKKMIEALSRKCDNQPGYVYTFYDPNPESETSSIVKVGQAIDPVKRRGQHKSRCERTNWELNHAGSFRGYQCVERLVLIELHNLQSDDVCKCGTRHREYFKADETDASALIKSWQTWLQTYEPYTSTGVLKTVWKDRLDLFGSQSSKLFLCKTCETNRTATPDPNKIDCCIRAGWEAWANPTSATYKYQSVLALIKDTRASHSLTKLARCLLAIICLRLLIPAILHYFPLIPASSNAIFKAYALSSALGVVFDLGVSAILLLWISFGPNREIAPIEGTKASKSPRKESKARADSVKESCTTPTKSPRKKAADKMPPSTPKRTDTKTPRSSPALQEGKEVRVRPGQEPSVTPTKTSKTRSVGRRSKKVSDSPPTVGNETTATNVSSNMTPPHQSAMTWPIDTSTSPALAKIIESSLDSNPVR</sequence>
<accession>A0A8T8XCQ3</accession>
<dbReference type="OrthoDB" id="2417614at2759"/>
<feature type="region of interest" description="Disordered" evidence="1">
    <location>
        <begin position="85"/>
        <end position="118"/>
    </location>
</feature>
<evidence type="ECO:0000313" key="4">
    <source>
        <dbReference type="EMBL" id="RAH86046.1"/>
    </source>
</evidence>
<keyword evidence="5" id="KW-1185">Reference proteome</keyword>
<dbReference type="Proteomes" id="UP000249497">
    <property type="component" value="Unassembled WGS sequence"/>
</dbReference>
<protein>
    <recommendedName>
        <fullName evidence="3">Bacteriophage T5 Orf172 DNA-binding domain-containing protein</fullName>
    </recommendedName>
</protein>
<dbReference type="GeneID" id="37169861"/>
<dbReference type="InterPro" id="IPR053006">
    <property type="entry name" value="Meiosis_regulatory"/>
</dbReference>
<dbReference type="PANTHER" id="PTHR28094">
    <property type="entry name" value="MEIOTICALLY UP-REGULATED GENE 113 PROTEIN"/>
    <property type="match status" value="1"/>
</dbReference>
<evidence type="ECO:0000259" key="3">
    <source>
        <dbReference type="Pfam" id="PF10544"/>
    </source>
</evidence>
<keyword evidence="2" id="KW-0472">Membrane</keyword>
<feature type="transmembrane region" description="Helical" evidence="2">
    <location>
        <begin position="391"/>
        <end position="415"/>
    </location>
</feature>
<feature type="compositionally biased region" description="Basic residues" evidence="1">
    <location>
        <begin position="504"/>
        <end position="514"/>
    </location>
</feature>
<dbReference type="AlphaFoldDB" id="A0A8T8XCQ3"/>
<feature type="region of interest" description="Disordered" evidence="1">
    <location>
        <begin position="45"/>
        <end position="71"/>
    </location>
</feature>
<dbReference type="EMBL" id="KZ824773">
    <property type="protein sequence ID" value="RAH86046.1"/>
    <property type="molecule type" value="Genomic_DNA"/>
</dbReference>
<reference evidence="4 5" key="1">
    <citation type="submission" date="2018-02" db="EMBL/GenBank/DDBJ databases">
        <title>The genomes of Aspergillus section Nigri reveals drivers in fungal speciation.</title>
        <authorList>
            <consortium name="DOE Joint Genome Institute"/>
            <person name="Vesth T.C."/>
            <person name="Nybo J."/>
            <person name="Theobald S."/>
            <person name="Brandl J."/>
            <person name="Frisvad J.C."/>
            <person name="Nielsen K.F."/>
            <person name="Lyhne E.K."/>
            <person name="Kogle M.E."/>
            <person name="Kuo A."/>
            <person name="Riley R."/>
            <person name="Clum A."/>
            <person name="Nolan M."/>
            <person name="Lipzen A."/>
            <person name="Salamov A."/>
            <person name="Henrissat B."/>
            <person name="Wiebenga A."/>
            <person name="De vries R.P."/>
            <person name="Grigoriev I.V."/>
            <person name="Mortensen U.H."/>
            <person name="Andersen M.R."/>
            <person name="Baker S.E."/>
        </authorList>
    </citation>
    <scope>NUCLEOTIDE SEQUENCE [LARGE SCALE GENOMIC DNA]</scope>
    <source>
        <strain evidence="4 5">CBS 114.51</strain>
    </source>
</reference>
<keyword evidence="2" id="KW-1133">Transmembrane helix</keyword>
<feature type="transmembrane region" description="Helical" evidence="2">
    <location>
        <begin position="360"/>
        <end position="379"/>
    </location>
</feature>
<feature type="compositionally biased region" description="Basic and acidic residues" evidence="1">
    <location>
        <begin position="433"/>
        <end position="445"/>
    </location>
</feature>
<evidence type="ECO:0000256" key="1">
    <source>
        <dbReference type="SAM" id="MobiDB-lite"/>
    </source>
</evidence>
<feature type="compositionally biased region" description="Polar residues" evidence="1">
    <location>
        <begin position="519"/>
        <end position="549"/>
    </location>
</feature>
<organism evidence="4 5">
    <name type="scientific">Aspergillus japonicus CBS 114.51</name>
    <dbReference type="NCBI Taxonomy" id="1448312"/>
    <lineage>
        <taxon>Eukaryota</taxon>
        <taxon>Fungi</taxon>
        <taxon>Dikarya</taxon>
        <taxon>Ascomycota</taxon>
        <taxon>Pezizomycotina</taxon>
        <taxon>Eurotiomycetes</taxon>
        <taxon>Eurotiomycetidae</taxon>
        <taxon>Eurotiales</taxon>
        <taxon>Aspergillaceae</taxon>
        <taxon>Aspergillus</taxon>
        <taxon>Aspergillus subgen. Circumdati</taxon>
    </lineage>
</organism>
<evidence type="ECO:0000256" key="2">
    <source>
        <dbReference type="SAM" id="Phobius"/>
    </source>
</evidence>
<dbReference type="Pfam" id="PF10544">
    <property type="entry name" value="T5orf172"/>
    <property type="match status" value="1"/>
</dbReference>
<dbReference type="PANTHER" id="PTHR28094:SF1">
    <property type="entry name" value="MEIOTICALLY UP-REGULATED GENE 113 PROTEIN"/>
    <property type="match status" value="1"/>
</dbReference>
<evidence type="ECO:0000313" key="5">
    <source>
        <dbReference type="Proteomes" id="UP000249497"/>
    </source>
</evidence>
<dbReference type="InterPro" id="IPR018306">
    <property type="entry name" value="Phage_T5_Orf172_DNA-bd"/>
</dbReference>
<keyword evidence="2" id="KW-0812">Transmembrane</keyword>
<name>A0A8T8XCQ3_ASPJA</name>
<dbReference type="RefSeq" id="XP_025531940.1">
    <property type="nucleotide sequence ID" value="XM_025666169.1"/>
</dbReference>
<feature type="domain" description="Bacteriophage T5 Orf172 DNA-binding" evidence="3">
    <location>
        <begin position="166"/>
        <end position="263"/>
    </location>
</feature>
<proteinExistence type="predicted"/>
<feature type="region of interest" description="Disordered" evidence="1">
    <location>
        <begin position="426"/>
        <end position="549"/>
    </location>
</feature>